<dbReference type="GO" id="GO:0015344">
    <property type="term" value="F:siderophore uptake transmembrane transporter activity"/>
    <property type="evidence" value="ECO:0007669"/>
    <property type="project" value="TreeGrafter"/>
</dbReference>
<dbReference type="AlphaFoldDB" id="A0A2S0NEA3"/>
<evidence type="ECO:0000259" key="15">
    <source>
        <dbReference type="Pfam" id="PF00593"/>
    </source>
</evidence>
<evidence type="ECO:0000256" key="5">
    <source>
        <dbReference type="ARBA" id="ARBA00022692"/>
    </source>
</evidence>
<feature type="signal peptide" evidence="14">
    <location>
        <begin position="1"/>
        <end position="27"/>
    </location>
</feature>
<feature type="short sequence motif" description="TonB C-terminal box" evidence="12">
    <location>
        <begin position="655"/>
        <end position="672"/>
    </location>
</feature>
<dbReference type="InterPro" id="IPR012910">
    <property type="entry name" value="Plug_dom"/>
</dbReference>
<evidence type="ECO:0000256" key="2">
    <source>
        <dbReference type="ARBA" id="ARBA00009810"/>
    </source>
</evidence>
<dbReference type="GO" id="GO:0009279">
    <property type="term" value="C:cell outer membrane"/>
    <property type="evidence" value="ECO:0007669"/>
    <property type="project" value="UniProtKB-SubCell"/>
</dbReference>
<evidence type="ECO:0000313" key="18">
    <source>
        <dbReference type="Proteomes" id="UP000237889"/>
    </source>
</evidence>
<dbReference type="PROSITE" id="PS51257">
    <property type="entry name" value="PROKAR_LIPOPROTEIN"/>
    <property type="match status" value="1"/>
</dbReference>
<evidence type="ECO:0000256" key="12">
    <source>
        <dbReference type="PROSITE-ProRule" id="PRU10144"/>
    </source>
</evidence>
<keyword evidence="3 11" id="KW-0813">Transport</keyword>
<comment type="subcellular location">
    <subcellularLocation>
        <location evidence="1 11">Cell outer membrane</location>
        <topology evidence="1 11">Multi-pass membrane protein</topology>
    </subcellularLocation>
</comment>
<dbReference type="InterPro" id="IPR011276">
    <property type="entry name" value="TonB_haem/Hb_rcpt"/>
</dbReference>
<dbReference type="KEGG" id="phr:C6569_16265"/>
<keyword evidence="8 11" id="KW-0472">Membrane</keyword>
<evidence type="ECO:0000256" key="8">
    <source>
        <dbReference type="ARBA" id="ARBA00023136"/>
    </source>
</evidence>
<comment type="similarity">
    <text evidence="2 11 13">Belongs to the TonB-dependent receptor family.</text>
</comment>
<dbReference type="GO" id="GO:0015232">
    <property type="term" value="F:heme transmembrane transporter activity"/>
    <property type="evidence" value="ECO:0007669"/>
    <property type="project" value="InterPro"/>
</dbReference>
<evidence type="ECO:0000256" key="9">
    <source>
        <dbReference type="ARBA" id="ARBA00023170"/>
    </source>
</evidence>
<evidence type="ECO:0000256" key="14">
    <source>
        <dbReference type="SAM" id="SignalP"/>
    </source>
</evidence>
<dbReference type="InterPro" id="IPR036942">
    <property type="entry name" value="Beta-barrel_TonB_sf"/>
</dbReference>
<evidence type="ECO:0000256" key="3">
    <source>
        <dbReference type="ARBA" id="ARBA00022448"/>
    </source>
</evidence>
<keyword evidence="4 11" id="KW-1134">Transmembrane beta strand</keyword>
<feature type="chain" id="PRO_5015615517" description="TonB-dependent receptor" evidence="14">
    <location>
        <begin position="28"/>
        <end position="672"/>
    </location>
</feature>
<dbReference type="InterPro" id="IPR000531">
    <property type="entry name" value="Beta-barrel_TonB"/>
</dbReference>
<evidence type="ECO:0000256" key="4">
    <source>
        <dbReference type="ARBA" id="ARBA00022452"/>
    </source>
</evidence>
<protein>
    <recommendedName>
        <fullName evidence="19">TonB-dependent receptor</fullName>
    </recommendedName>
</protein>
<evidence type="ECO:0000256" key="13">
    <source>
        <dbReference type="RuleBase" id="RU003357"/>
    </source>
</evidence>
<keyword evidence="5 11" id="KW-0812">Transmembrane</keyword>
<evidence type="ECO:0000256" key="10">
    <source>
        <dbReference type="ARBA" id="ARBA00023237"/>
    </source>
</evidence>
<dbReference type="CDD" id="cd01347">
    <property type="entry name" value="ligand_gated_channel"/>
    <property type="match status" value="1"/>
</dbReference>
<dbReference type="Gene3D" id="2.40.170.20">
    <property type="entry name" value="TonB-dependent receptor, beta-barrel domain"/>
    <property type="match status" value="1"/>
</dbReference>
<evidence type="ECO:0000256" key="1">
    <source>
        <dbReference type="ARBA" id="ARBA00004571"/>
    </source>
</evidence>
<dbReference type="PANTHER" id="PTHR30069">
    <property type="entry name" value="TONB-DEPENDENT OUTER MEMBRANE RECEPTOR"/>
    <property type="match status" value="1"/>
</dbReference>
<dbReference type="RefSeq" id="WP_106749825.1">
    <property type="nucleotide sequence ID" value="NZ_CP027668.1"/>
</dbReference>
<dbReference type="InterPro" id="IPR010917">
    <property type="entry name" value="TonB_rcpt_CS"/>
</dbReference>
<dbReference type="Pfam" id="PF00593">
    <property type="entry name" value="TonB_dep_Rec_b-barrel"/>
    <property type="match status" value="1"/>
</dbReference>
<sequence length="672" mass="71992">MTRFARSLTASTAVGLIVAAGCLPSLAQDSAGGATSEIVVVGRGESEGPGTPATQVNTERLNQEGRERLDNTLRTVPGVFTRQNAQQPGVAVNIRGFEGSGRVNMTIDGVRQNFRFTGHEAGGFTYVDPNLLAGIDVVRGEVTGVGGGALAGRVNFRTLDVQDVVFGNKNWGVLSRFSIGSNGAGLSEMISGAYQGANVGVIGAISKRNSTDYRSGDGTRVANSGQDLVSGLFKTNLAFGEGHTLQLGGVVYNNDFFANSYFQTLQNQTFTLKYRYDAPSPLVDVRINAHYNNLRMHYTGSTSGTGSALGRKIQDTGLGFDVSNVALFDVGPVGIRNQTGVEYFHDTVTGDTSGVNPSSGRSSVGGVFTDTTFRYGIVDVVAGLRYNFYTLRGEGTLPPLGNYSVDQSRGSVDPKLTLAVNVLPWLQPYVTWGRSMRAPTLQETMLGGSHPGGATATMYPNPNLVPEKSQGWEFGFNIRREGLFTATDRFRGRANYYLKSIEDYIVGQYLSTASPAGTYYVNVPGTSRVQGIELEADYDARVVFARLGYAYADSKLPSQFAGLGASQYLPKHTLTVTAGARFLDERLTVGAQYKYVSEGLVAGYNATFTGGVAVQGGTPYHLVDLFSTYKVSEQVEVSLKVNNLFNVQYTPFLNTTGAGPGRTFLASTQVRF</sequence>
<feature type="domain" description="TonB-dependent receptor plug" evidence="16">
    <location>
        <begin position="52"/>
        <end position="152"/>
    </location>
</feature>
<accession>A0A2S0NEA3</accession>
<proteinExistence type="inferred from homology"/>
<dbReference type="PANTHER" id="PTHR30069:SF41">
    <property type="entry name" value="HEME_HEMOPEXIN UTILIZATION PROTEIN C"/>
    <property type="match status" value="1"/>
</dbReference>
<name>A0A2S0NEA3_9HYPH</name>
<dbReference type="PROSITE" id="PS01156">
    <property type="entry name" value="TONB_DEPENDENT_REC_2"/>
    <property type="match status" value="1"/>
</dbReference>
<feature type="domain" description="TonB-dependent receptor-like beta-barrel" evidence="15">
    <location>
        <begin position="217"/>
        <end position="644"/>
    </location>
</feature>
<dbReference type="OrthoDB" id="9760333at2"/>
<keyword evidence="18" id="KW-1185">Reference proteome</keyword>
<keyword evidence="6 14" id="KW-0732">Signal</keyword>
<keyword evidence="7 13" id="KW-0798">TonB box</keyword>
<dbReference type="NCBIfam" id="TIGR01785">
    <property type="entry name" value="TonB-hemin"/>
    <property type="match status" value="1"/>
</dbReference>
<dbReference type="SUPFAM" id="SSF56935">
    <property type="entry name" value="Porins"/>
    <property type="match status" value="1"/>
</dbReference>
<evidence type="ECO:0000259" key="16">
    <source>
        <dbReference type="Pfam" id="PF07715"/>
    </source>
</evidence>
<organism evidence="17 18">
    <name type="scientific">Phreatobacter cathodiphilus</name>
    <dbReference type="NCBI Taxonomy" id="1868589"/>
    <lineage>
        <taxon>Bacteria</taxon>
        <taxon>Pseudomonadati</taxon>
        <taxon>Pseudomonadota</taxon>
        <taxon>Alphaproteobacteria</taxon>
        <taxon>Hyphomicrobiales</taxon>
        <taxon>Phreatobacteraceae</taxon>
        <taxon>Phreatobacter</taxon>
    </lineage>
</organism>
<dbReference type="Gene3D" id="2.170.130.10">
    <property type="entry name" value="TonB-dependent receptor, plug domain"/>
    <property type="match status" value="1"/>
</dbReference>
<evidence type="ECO:0000313" key="17">
    <source>
        <dbReference type="EMBL" id="AVO46485.1"/>
    </source>
</evidence>
<gene>
    <name evidence="17" type="ORF">C6569_16265</name>
</gene>
<dbReference type="GO" id="GO:0044718">
    <property type="term" value="P:siderophore transmembrane transport"/>
    <property type="evidence" value="ECO:0007669"/>
    <property type="project" value="TreeGrafter"/>
</dbReference>
<dbReference type="InterPro" id="IPR037066">
    <property type="entry name" value="Plug_dom_sf"/>
</dbReference>
<keyword evidence="9" id="KW-0675">Receptor</keyword>
<evidence type="ECO:0000256" key="11">
    <source>
        <dbReference type="PROSITE-ProRule" id="PRU01360"/>
    </source>
</evidence>
<dbReference type="PROSITE" id="PS52016">
    <property type="entry name" value="TONB_DEPENDENT_REC_3"/>
    <property type="match status" value="1"/>
</dbReference>
<keyword evidence="10 11" id="KW-0998">Cell outer membrane</keyword>
<evidence type="ECO:0008006" key="19">
    <source>
        <dbReference type="Google" id="ProtNLM"/>
    </source>
</evidence>
<dbReference type="Proteomes" id="UP000237889">
    <property type="component" value="Chromosome"/>
</dbReference>
<evidence type="ECO:0000256" key="7">
    <source>
        <dbReference type="ARBA" id="ARBA00023077"/>
    </source>
</evidence>
<reference evidence="17 18" key="1">
    <citation type="submission" date="2018-03" db="EMBL/GenBank/DDBJ databases">
        <title>Genome sequencing of Phreatobacter sp.</title>
        <authorList>
            <person name="Kim S.-J."/>
            <person name="Heo J."/>
            <person name="Kwon S.-W."/>
        </authorList>
    </citation>
    <scope>NUCLEOTIDE SEQUENCE [LARGE SCALE GENOMIC DNA]</scope>
    <source>
        <strain evidence="17 18">S-12</strain>
    </source>
</reference>
<dbReference type="Pfam" id="PF07715">
    <property type="entry name" value="Plug"/>
    <property type="match status" value="1"/>
</dbReference>
<evidence type="ECO:0000256" key="6">
    <source>
        <dbReference type="ARBA" id="ARBA00022729"/>
    </source>
</evidence>
<dbReference type="InterPro" id="IPR039426">
    <property type="entry name" value="TonB-dep_rcpt-like"/>
</dbReference>
<dbReference type="EMBL" id="CP027668">
    <property type="protein sequence ID" value="AVO46485.1"/>
    <property type="molecule type" value="Genomic_DNA"/>
</dbReference>